<dbReference type="InterPro" id="IPR004501">
    <property type="entry name" value="PTS_EIIC_3"/>
</dbReference>
<dbReference type="EMBL" id="WMQV01000006">
    <property type="protein sequence ID" value="MTL93743.1"/>
    <property type="molecule type" value="Genomic_DNA"/>
</dbReference>
<evidence type="ECO:0000256" key="7">
    <source>
        <dbReference type="ARBA" id="ARBA00023136"/>
    </source>
</evidence>
<comment type="caution">
    <text evidence="9">The sequence shown here is derived from an EMBL/GenBank/DDBJ whole genome shotgun (WGS) entry which is preliminary data.</text>
</comment>
<keyword evidence="3 8" id="KW-1003">Cell membrane</keyword>
<dbReference type="PROSITE" id="PS51105">
    <property type="entry name" value="PTS_EIIC_TYPE_3"/>
    <property type="match status" value="1"/>
</dbReference>
<keyword evidence="6" id="KW-1133">Transmembrane helix</keyword>
<dbReference type="PANTHER" id="PTHR33989">
    <property type="match status" value="1"/>
</dbReference>
<evidence type="ECO:0000256" key="5">
    <source>
        <dbReference type="ARBA" id="ARBA00022692"/>
    </source>
</evidence>
<organism evidence="9">
    <name type="scientific">Turicibacter sanguinis</name>
    <dbReference type="NCBI Taxonomy" id="154288"/>
    <lineage>
        <taxon>Bacteria</taxon>
        <taxon>Bacillati</taxon>
        <taxon>Bacillota</taxon>
        <taxon>Erysipelotrichia</taxon>
        <taxon>Erysipelotrichales</taxon>
        <taxon>Turicibacteraceae</taxon>
        <taxon>Turicibacter</taxon>
    </lineage>
</organism>
<evidence type="ECO:0000256" key="4">
    <source>
        <dbReference type="ARBA" id="ARBA00022597"/>
    </source>
</evidence>
<dbReference type="Pfam" id="PF02378">
    <property type="entry name" value="PTS_EIIC"/>
    <property type="match status" value="1"/>
</dbReference>
<dbReference type="GO" id="GO:0005886">
    <property type="term" value="C:plasma membrane"/>
    <property type="evidence" value="ECO:0007669"/>
    <property type="project" value="UniProtKB-SubCell"/>
</dbReference>
<reference evidence="9" key="1">
    <citation type="journal article" date="2019" name="Nat. Med.">
        <title>A library of human gut bacterial isolates paired with longitudinal multiomics data enables mechanistic microbiome research.</title>
        <authorList>
            <person name="Poyet M."/>
            <person name="Groussin M."/>
            <person name="Gibbons S.M."/>
            <person name="Avila-Pacheco J."/>
            <person name="Jiang X."/>
            <person name="Kearney S.M."/>
            <person name="Perrotta A.R."/>
            <person name="Berdy B."/>
            <person name="Zhao S."/>
            <person name="Lieberman T.D."/>
            <person name="Swanson P.K."/>
            <person name="Smith M."/>
            <person name="Roesemann S."/>
            <person name="Alexander J.E."/>
            <person name="Rich S.A."/>
            <person name="Livny J."/>
            <person name="Vlamakis H."/>
            <person name="Clish C."/>
            <person name="Bullock K."/>
            <person name="Deik A."/>
            <person name="Scott J."/>
            <person name="Pierce K.A."/>
            <person name="Xavier R.J."/>
            <person name="Alm E.J."/>
        </authorList>
    </citation>
    <scope>NUCLEOTIDE SEQUENCE</scope>
    <source>
        <strain evidence="9">BIOML-A179</strain>
    </source>
</reference>
<gene>
    <name evidence="9" type="primary">celB</name>
    <name evidence="9" type="ORF">GMA64_04315</name>
</gene>
<keyword evidence="9" id="KW-0808">Transferase</keyword>
<evidence type="ECO:0000313" key="9">
    <source>
        <dbReference type="EMBL" id="MTL93743.1"/>
    </source>
</evidence>
<dbReference type="PANTHER" id="PTHR33989:SF4">
    <property type="entry name" value="PTS SYSTEM N,N'-DIACETYLCHITOBIOSE-SPECIFIC EIIC COMPONENT"/>
    <property type="match status" value="1"/>
</dbReference>
<dbReference type="PIRSF" id="PIRSF006351">
    <property type="entry name" value="PTS_EIIC-Cellobiose"/>
    <property type="match status" value="1"/>
</dbReference>
<keyword evidence="5" id="KW-0812">Transmembrane</keyword>
<dbReference type="GO" id="GO:0008982">
    <property type="term" value="F:protein-N(PI)-phosphohistidine-sugar phosphotransferase activity"/>
    <property type="evidence" value="ECO:0007669"/>
    <property type="project" value="UniProtKB-UniRule"/>
</dbReference>
<dbReference type="InterPro" id="IPR004796">
    <property type="entry name" value="PTS_IIC_cello"/>
</dbReference>
<comment type="subcellular location">
    <subcellularLocation>
        <location evidence="1">Cell membrane</location>
        <topology evidence="1">Multi-pass membrane protein</topology>
    </subcellularLocation>
</comment>
<proteinExistence type="predicted"/>
<dbReference type="InterPro" id="IPR051088">
    <property type="entry name" value="PTS_Sugar-EIIC/EIIB"/>
</dbReference>
<evidence type="ECO:0000256" key="1">
    <source>
        <dbReference type="ARBA" id="ARBA00004651"/>
    </source>
</evidence>
<keyword evidence="2 8" id="KW-0813">Transport</keyword>
<dbReference type="RefSeq" id="WP_129821458.1">
    <property type="nucleotide sequence ID" value="NZ_RCYV01000009.1"/>
</dbReference>
<dbReference type="NCBIfam" id="TIGR00410">
    <property type="entry name" value="lacE"/>
    <property type="match status" value="1"/>
</dbReference>
<dbReference type="AlphaFoldDB" id="A0A6G2CC18"/>
<sequence>MNLFEKIEQPIMVIGEKLNNNKALKILRDAFMLAFPMTIFGSIMLIIANFPYLNKLLGDAGLVAVQNALIPASTATMSIATIFICLGIGYYFSKEEDVDPIFGAAISLTAFFLLTPFDAPIGDTGEMLNGAFNIDRLGAKGMFVGMFGSFFAAWLYAKVVKKNWIIKMPPSVPTAVSKSFAALIPAVVTLSVFLLIRIGFTFTPWGNVHDFIYEIIQIPLTSLGKGLAATLIAVFAIQVLWFFGLHGQIIVNSVIDPIWNTLSLENFNAFQAGLEVPNVVTKQFMETFTVGLGGTGMTLIVLIMILAFMKSRQLREVGKLALPAGIFNVNEPTIFGLPIVLNPIIAIPWILAPIIATSVAYFAMSSGLVPSTTGVAVPWTTPVFISGMLATNSLRGGLLQIVQMLIVGVVWFPFLKALDKRNVIEEKSFETEE</sequence>
<comment type="function">
    <text evidence="8">The phosphoenolpyruvate-dependent sugar phosphotransferase system (PTS), a major carbohydrate active -transport system, catalyzes the phosphorylation of incoming sugar substrates concomitant with their translocation across the cell membrane.</text>
</comment>
<dbReference type="NCBIfam" id="TIGR00359">
    <property type="entry name" value="cello_pts_IIC"/>
    <property type="match status" value="1"/>
</dbReference>
<dbReference type="GO" id="GO:1901264">
    <property type="term" value="P:carbohydrate derivative transport"/>
    <property type="evidence" value="ECO:0007669"/>
    <property type="project" value="TreeGrafter"/>
</dbReference>
<accession>A0A6G2CC18</accession>
<keyword evidence="4 8" id="KW-0762">Sugar transport</keyword>
<evidence type="ECO:0000256" key="2">
    <source>
        <dbReference type="ARBA" id="ARBA00022448"/>
    </source>
</evidence>
<evidence type="ECO:0000256" key="6">
    <source>
        <dbReference type="ARBA" id="ARBA00022989"/>
    </source>
</evidence>
<name>A0A6G2CC18_9FIRM</name>
<dbReference type="GO" id="GO:0009401">
    <property type="term" value="P:phosphoenolpyruvate-dependent sugar phosphotransferase system"/>
    <property type="evidence" value="ECO:0007669"/>
    <property type="project" value="InterPro"/>
</dbReference>
<protein>
    <recommendedName>
        <fullName evidence="8">Permease IIC component</fullName>
    </recommendedName>
</protein>
<evidence type="ECO:0000256" key="8">
    <source>
        <dbReference type="PIRNR" id="PIRNR006351"/>
    </source>
</evidence>
<keyword evidence="7 8" id="KW-0472">Membrane</keyword>
<dbReference type="InterPro" id="IPR003352">
    <property type="entry name" value="PTS_EIIC"/>
</dbReference>
<evidence type="ECO:0000256" key="3">
    <source>
        <dbReference type="ARBA" id="ARBA00022475"/>
    </source>
</evidence>